<dbReference type="AlphaFoldDB" id="A0A286UB59"/>
<sequence>MSLFARRAISTSQRTAVQLQKRTFHSPFAVLSRATSPESSQNSTLSRHQEELSSVYTKQASPVEESISTSSNSNSANDNAPRIHVSLLALMLSVNLIKFNCSIEVFLCKIIIPIIVMNGTSFHVWMSWCHALGL</sequence>
<evidence type="ECO:0000313" key="3">
    <source>
        <dbReference type="Proteomes" id="UP000217199"/>
    </source>
</evidence>
<evidence type="ECO:0000256" key="1">
    <source>
        <dbReference type="SAM" id="MobiDB-lite"/>
    </source>
</evidence>
<keyword evidence="3" id="KW-1185">Reference proteome</keyword>
<dbReference type="Proteomes" id="UP000217199">
    <property type="component" value="Unassembled WGS sequence"/>
</dbReference>
<gene>
    <name evidence="2" type="ORF">PNOK_0838400</name>
</gene>
<protein>
    <submittedName>
        <fullName evidence="2">Uncharacterized protein</fullName>
    </submittedName>
</protein>
<feature type="compositionally biased region" description="Polar residues" evidence="1">
    <location>
        <begin position="33"/>
        <end position="60"/>
    </location>
</feature>
<dbReference type="EMBL" id="NBII01000008">
    <property type="protein sequence ID" value="PAV16764.1"/>
    <property type="molecule type" value="Genomic_DNA"/>
</dbReference>
<accession>A0A286UB59</accession>
<dbReference type="InParanoid" id="A0A286UB59"/>
<reference evidence="2 3" key="1">
    <citation type="journal article" date="2017" name="Mol. Ecol.">
        <title>Comparative and population genomic landscape of Phellinus noxius: A hypervariable fungus causing root rot in trees.</title>
        <authorList>
            <person name="Chung C.L."/>
            <person name="Lee T.J."/>
            <person name="Akiba M."/>
            <person name="Lee H.H."/>
            <person name="Kuo T.H."/>
            <person name="Liu D."/>
            <person name="Ke H.M."/>
            <person name="Yokoi T."/>
            <person name="Roa M.B."/>
            <person name="Lu M.J."/>
            <person name="Chang Y.Y."/>
            <person name="Ann P.J."/>
            <person name="Tsai J.N."/>
            <person name="Chen C.Y."/>
            <person name="Tzean S.S."/>
            <person name="Ota Y."/>
            <person name="Hattori T."/>
            <person name="Sahashi N."/>
            <person name="Liou R.F."/>
            <person name="Kikuchi T."/>
            <person name="Tsai I.J."/>
        </authorList>
    </citation>
    <scope>NUCLEOTIDE SEQUENCE [LARGE SCALE GENOMIC DNA]</scope>
    <source>
        <strain evidence="2 3">FFPRI411160</strain>
    </source>
</reference>
<proteinExistence type="predicted"/>
<evidence type="ECO:0000313" key="2">
    <source>
        <dbReference type="EMBL" id="PAV16764.1"/>
    </source>
</evidence>
<organism evidence="2 3">
    <name type="scientific">Pyrrhoderma noxium</name>
    <dbReference type="NCBI Taxonomy" id="2282107"/>
    <lineage>
        <taxon>Eukaryota</taxon>
        <taxon>Fungi</taxon>
        <taxon>Dikarya</taxon>
        <taxon>Basidiomycota</taxon>
        <taxon>Agaricomycotina</taxon>
        <taxon>Agaricomycetes</taxon>
        <taxon>Hymenochaetales</taxon>
        <taxon>Hymenochaetaceae</taxon>
        <taxon>Pyrrhoderma</taxon>
    </lineage>
</organism>
<feature type="region of interest" description="Disordered" evidence="1">
    <location>
        <begin position="31"/>
        <end position="78"/>
    </location>
</feature>
<name>A0A286UB59_9AGAM</name>
<comment type="caution">
    <text evidence="2">The sequence shown here is derived from an EMBL/GenBank/DDBJ whole genome shotgun (WGS) entry which is preliminary data.</text>
</comment>
<feature type="compositionally biased region" description="Low complexity" evidence="1">
    <location>
        <begin position="66"/>
        <end position="78"/>
    </location>
</feature>